<keyword evidence="1" id="KW-0732">Signal</keyword>
<dbReference type="RefSeq" id="WP_380886967.1">
    <property type="nucleotide sequence ID" value="NZ_JBHUDY010000001.1"/>
</dbReference>
<gene>
    <name evidence="3" type="ORF">ACFSCW_03560</name>
</gene>
<dbReference type="InterPro" id="IPR014044">
    <property type="entry name" value="CAP_dom"/>
</dbReference>
<dbReference type="PANTHER" id="PTHR10334">
    <property type="entry name" value="CYSTEINE-RICH SECRETORY PROTEIN-RELATED"/>
    <property type="match status" value="1"/>
</dbReference>
<reference evidence="4" key="1">
    <citation type="journal article" date="2019" name="Int. J. Syst. Evol. Microbiol.">
        <title>The Global Catalogue of Microorganisms (GCM) 10K type strain sequencing project: providing services to taxonomists for standard genome sequencing and annotation.</title>
        <authorList>
            <consortium name="The Broad Institute Genomics Platform"/>
            <consortium name="The Broad Institute Genome Sequencing Center for Infectious Disease"/>
            <person name="Wu L."/>
            <person name="Ma J."/>
        </authorList>
    </citation>
    <scope>NUCLEOTIDE SEQUENCE [LARGE SCALE GENOMIC DNA]</scope>
    <source>
        <strain evidence="4">CGMCC 1.16275</strain>
    </source>
</reference>
<feature type="chain" id="PRO_5046676025" evidence="1">
    <location>
        <begin position="22"/>
        <end position="172"/>
    </location>
</feature>
<dbReference type="Pfam" id="PF00188">
    <property type="entry name" value="CAP"/>
    <property type="match status" value="1"/>
</dbReference>
<dbReference type="InterPro" id="IPR018244">
    <property type="entry name" value="Allrgn_V5/Tpx1_CS"/>
</dbReference>
<sequence>MTLGRTFLCLAIALSAPLLTGAIGRTSNLEDRLLAAHNRERATAGVPPLAWDDTLAADAQAWANNLAARGAFQHSPDDPDADPQGENLWAGTPDAWSPEEMVGLWIAEKADYAPGPIPAVSKSGDFEKVGHYTQLIWRNTQRVGCAVAKGAKEEILVCRYSAAGNVIGEQPA</sequence>
<dbReference type="Gene3D" id="3.40.33.10">
    <property type="entry name" value="CAP"/>
    <property type="match status" value="1"/>
</dbReference>
<accession>A0ABW4HZ05</accession>
<evidence type="ECO:0000256" key="1">
    <source>
        <dbReference type="SAM" id="SignalP"/>
    </source>
</evidence>
<name>A0ABW4HZ05_9SPHN</name>
<dbReference type="Proteomes" id="UP001597115">
    <property type="component" value="Unassembled WGS sequence"/>
</dbReference>
<evidence type="ECO:0000313" key="4">
    <source>
        <dbReference type="Proteomes" id="UP001597115"/>
    </source>
</evidence>
<keyword evidence="4" id="KW-1185">Reference proteome</keyword>
<dbReference type="InterPro" id="IPR002413">
    <property type="entry name" value="V5_allergen-like"/>
</dbReference>
<feature type="signal peptide" evidence="1">
    <location>
        <begin position="1"/>
        <end position="21"/>
    </location>
</feature>
<evidence type="ECO:0000313" key="3">
    <source>
        <dbReference type="EMBL" id="MFD1610874.1"/>
    </source>
</evidence>
<dbReference type="PRINTS" id="PR00837">
    <property type="entry name" value="V5TPXLIKE"/>
</dbReference>
<proteinExistence type="predicted"/>
<dbReference type="InterPro" id="IPR001283">
    <property type="entry name" value="CRISP-related"/>
</dbReference>
<evidence type="ECO:0000259" key="2">
    <source>
        <dbReference type="SMART" id="SM00198"/>
    </source>
</evidence>
<dbReference type="SUPFAM" id="SSF55797">
    <property type="entry name" value="PR-1-like"/>
    <property type="match status" value="1"/>
</dbReference>
<dbReference type="PROSITE" id="PS01010">
    <property type="entry name" value="CRISP_2"/>
    <property type="match status" value="1"/>
</dbReference>
<dbReference type="EMBL" id="JBHUDY010000001">
    <property type="protein sequence ID" value="MFD1610874.1"/>
    <property type="molecule type" value="Genomic_DNA"/>
</dbReference>
<dbReference type="PROSITE" id="PS01009">
    <property type="entry name" value="CRISP_1"/>
    <property type="match status" value="1"/>
</dbReference>
<organism evidence="3 4">
    <name type="scientific">Sphingomonas tabacisoli</name>
    <dbReference type="NCBI Taxonomy" id="2249466"/>
    <lineage>
        <taxon>Bacteria</taxon>
        <taxon>Pseudomonadati</taxon>
        <taxon>Pseudomonadota</taxon>
        <taxon>Alphaproteobacteria</taxon>
        <taxon>Sphingomonadales</taxon>
        <taxon>Sphingomonadaceae</taxon>
        <taxon>Sphingomonas</taxon>
    </lineage>
</organism>
<protein>
    <submittedName>
        <fullName evidence="3">CAP domain-containing protein</fullName>
    </submittedName>
</protein>
<feature type="domain" description="SCP" evidence="2">
    <location>
        <begin position="28"/>
        <end position="168"/>
    </location>
</feature>
<dbReference type="PRINTS" id="PR00838">
    <property type="entry name" value="V5ALLERGEN"/>
</dbReference>
<dbReference type="SMART" id="SM00198">
    <property type="entry name" value="SCP"/>
    <property type="match status" value="1"/>
</dbReference>
<dbReference type="InterPro" id="IPR035940">
    <property type="entry name" value="CAP_sf"/>
</dbReference>
<comment type="caution">
    <text evidence="3">The sequence shown here is derived from an EMBL/GenBank/DDBJ whole genome shotgun (WGS) entry which is preliminary data.</text>
</comment>